<name>A0AAV0E3Z8_9ASTE</name>
<comment type="caution">
    <text evidence="1">The sequence shown here is derived from an EMBL/GenBank/DDBJ whole genome shotgun (WGS) entry which is preliminary data.</text>
</comment>
<evidence type="ECO:0000313" key="2">
    <source>
        <dbReference type="Proteomes" id="UP001152523"/>
    </source>
</evidence>
<gene>
    <name evidence="1" type="ORF">CEPIT_LOCUS20547</name>
</gene>
<reference evidence="1" key="1">
    <citation type="submission" date="2022-07" db="EMBL/GenBank/DDBJ databases">
        <authorList>
            <person name="Macas J."/>
            <person name="Novak P."/>
            <person name="Neumann P."/>
        </authorList>
    </citation>
    <scope>NUCLEOTIDE SEQUENCE</scope>
</reference>
<proteinExistence type="predicted"/>
<dbReference type="AlphaFoldDB" id="A0AAV0E3Z8"/>
<organism evidence="1 2">
    <name type="scientific">Cuscuta epithymum</name>
    <dbReference type="NCBI Taxonomy" id="186058"/>
    <lineage>
        <taxon>Eukaryota</taxon>
        <taxon>Viridiplantae</taxon>
        <taxon>Streptophyta</taxon>
        <taxon>Embryophyta</taxon>
        <taxon>Tracheophyta</taxon>
        <taxon>Spermatophyta</taxon>
        <taxon>Magnoliopsida</taxon>
        <taxon>eudicotyledons</taxon>
        <taxon>Gunneridae</taxon>
        <taxon>Pentapetalae</taxon>
        <taxon>asterids</taxon>
        <taxon>lamiids</taxon>
        <taxon>Solanales</taxon>
        <taxon>Convolvulaceae</taxon>
        <taxon>Cuscuteae</taxon>
        <taxon>Cuscuta</taxon>
        <taxon>Cuscuta subgen. Cuscuta</taxon>
    </lineage>
</organism>
<evidence type="ECO:0000313" key="1">
    <source>
        <dbReference type="EMBL" id="CAH9114059.1"/>
    </source>
</evidence>
<keyword evidence="2" id="KW-1185">Reference proteome</keyword>
<dbReference type="EMBL" id="CAMAPF010000218">
    <property type="protein sequence ID" value="CAH9114059.1"/>
    <property type="molecule type" value="Genomic_DNA"/>
</dbReference>
<protein>
    <submittedName>
        <fullName evidence="1">Uncharacterized protein</fullName>
    </submittedName>
</protein>
<accession>A0AAV0E3Z8</accession>
<sequence>MSTKDLAVTPFSLDDGVSHLTGIVQRQFRRCLRWWYQQRRPCWACTEGAEEETWSGLANETIKLRECFFAGRGRKRKLGASDGDFGRRIASAPDCFAVEITVQRLELSGNDQGLRFLKSKTSFNEHVDDRIPSEYGLYMCVEVQHKLLNINHAGFVVL</sequence>
<dbReference type="Proteomes" id="UP001152523">
    <property type="component" value="Unassembled WGS sequence"/>
</dbReference>